<dbReference type="GO" id="GO:0016020">
    <property type="term" value="C:membrane"/>
    <property type="evidence" value="ECO:0007669"/>
    <property type="project" value="UniProtKB-SubCell"/>
</dbReference>
<keyword evidence="4 7" id="KW-1133">Transmembrane helix</keyword>
<feature type="domain" description="EVA1" evidence="8">
    <location>
        <begin position="7"/>
        <end position="165"/>
    </location>
</feature>
<dbReference type="OMA" id="PIGIHHN"/>
<dbReference type="InterPro" id="IPR052461">
    <property type="entry name" value="EVA1_A/B"/>
</dbReference>
<evidence type="ECO:0000256" key="1">
    <source>
        <dbReference type="ARBA" id="ARBA00004167"/>
    </source>
</evidence>
<evidence type="ECO:0000256" key="7">
    <source>
        <dbReference type="SAM" id="Phobius"/>
    </source>
</evidence>
<dbReference type="GeneTree" id="ENSGT00940000154096"/>
<organism evidence="9 10">
    <name type="scientific">Cyprinus carpio carpio</name>
    <dbReference type="NCBI Taxonomy" id="630221"/>
    <lineage>
        <taxon>Eukaryota</taxon>
        <taxon>Metazoa</taxon>
        <taxon>Chordata</taxon>
        <taxon>Craniata</taxon>
        <taxon>Vertebrata</taxon>
        <taxon>Euteleostomi</taxon>
        <taxon>Actinopterygii</taxon>
        <taxon>Neopterygii</taxon>
        <taxon>Teleostei</taxon>
        <taxon>Ostariophysi</taxon>
        <taxon>Cypriniformes</taxon>
        <taxon>Cyprinidae</taxon>
        <taxon>Cyprininae</taxon>
        <taxon>Cyprinus</taxon>
    </lineage>
</organism>
<evidence type="ECO:0000313" key="9">
    <source>
        <dbReference type="Ensembl" id="ENSCCRP00000130554.1"/>
    </source>
</evidence>
<feature type="compositionally biased region" description="Polar residues" evidence="6">
    <location>
        <begin position="96"/>
        <end position="106"/>
    </location>
</feature>
<evidence type="ECO:0000259" key="8">
    <source>
        <dbReference type="Pfam" id="PF14851"/>
    </source>
</evidence>
<feature type="compositionally biased region" description="Acidic residues" evidence="6">
    <location>
        <begin position="73"/>
        <end position="92"/>
    </location>
</feature>
<keyword evidence="10" id="KW-1185">Reference proteome</keyword>
<dbReference type="AlphaFoldDB" id="A0A9J7ZBL4"/>
<evidence type="ECO:0000256" key="5">
    <source>
        <dbReference type="ARBA" id="ARBA00023136"/>
    </source>
</evidence>
<proteinExistence type="inferred from homology"/>
<evidence type="ECO:0000313" key="10">
    <source>
        <dbReference type="Proteomes" id="UP001108240"/>
    </source>
</evidence>
<dbReference type="PANTHER" id="PTHR48422">
    <property type="entry name" value="PROTEIN EVA-1 HOMOLOG B-RELATED"/>
    <property type="match status" value="1"/>
</dbReference>
<keyword evidence="5 7" id="KW-0472">Membrane</keyword>
<evidence type="ECO:0000256" key="2">
    <source>
        <dbReference type="ARBA" id="ARBA00006023"/>
    </source>
</evidence>
<dbReference type="Pfam" id="PF14851">
    <property type="entry name" value="FAM176"/>
    <property type="match status" value="1"/>
</dbReference>
<dbReference type="Ensembl" id="ENSCCRT00000178030.1">
    <property type="protein sequence ID" value="ENSCCRP00000130554.1"/>
    <property type="gene ID" value="ENSCCRG00000080956.1"/>
</dbReference>
<reference evidence="9" key="1">
    <citation type="submission" date="2025-08" db="UniProtKB">
        <authorList>
            <consortium name="Ensembl"/>
        </authorList>
    </citation>
    <scope>IDENTIFICATION</scope>
</reference>
<feature type="region of interest" description="Disordered" evidence="6">
    <location>
        <begin position="58"/>
        <end position="113"/>
    </location>
</feature>
<accession>A0A9J7ZBL4</accession>
<dbReference type="InterPro" id="IPR039500">
    <property type="entry name" value="EVA1_dom"/>
</dbReference>
<dbReference type="Proteomes" id="UP001108240">
    <property type="component" value="Unplaced"/>
</dbReference>
<keyword evidence="3 7" id="KW-0812">Transmembrane</keyword>
<protein>
    <submittedName>
        <fullName evidence="9">Eva-1 homolog Ba (C. elegans)</fullName>
    </submittedName>
</protein>
<name>A0A9J7ZBL4_CYPCA</name>
<evidence type="ECO:0000256" key="6">
    <source>
        <dbReference type="SAM" id="MobiDB-lite"/>
    </source>
</evidence>
<feature type="transmembrane region" description="Helical" evidence="7">
    <location>
        <begin position="28"/>
        <end position="49"/>
    </location>
</feature>
<comment type="similarity">
    <text evidence="2">Belongs to the EVA1 family.</text>
</comment>
<sequence>MNEKRKEMDFLSNTIAAYAHIKANPESFGLYFVIGVCFGLVLTLCLLVIRISCKPRTTTASPMPEKKHLKDYSEEEEEEGEESDDEEEEDAVGLESSIQHSTTEIPMSNHLITPDGTLSRNVFTSAEELERAQRLEERERIIREIWRNGQPDILGTGTGTIGRVHYY</sequence>
<dbReference type="PANTHER" id="PTHR48422:SF2">
    <property type="entry name" value="PROTEIN EVA-1 HOMOLOG B"/>
    <property type="match status" value="1"/>
</dbReference>
<reference evidence="9" key="2">
    <citation type="submission" date="2025-09" db="UniProtKB">
        <authorList>
            <consortium name="Ensembl"/>
        </authorList>
    </citation>
    <scope>IDENTIFICATION</scope>
</reference>
<evidence type="ECO:0000256" key="3">
    <source>
        <dbReference type="ARBA" id="ARBA00022692"/>
    </source>
</evidence>
<evidence type="ECO:0000256" key="4">
    <source>
        <dbReference type="ARBA" id="ARBA00022989"/>
    </source>
</evidence>
<comment type="subcellular location">
    <subcellularLocation>
        <location evidence="1">Membrane</location>
        <topology evidence="1">Single-pass membrane protein</topology>
    </subcellularLocation>
</comment>